<dbReference type="Pfam" id="PF00505">
    <property type="entry name" value="HMG_box"/>
    <property type="match status" value="1"/>
</dbReference>
<evidence type="ECO:0000313" key="7">
    <source>
        <dbReference type="Proteomes" id="UP000050791"/>
    </source>
</evidence>
<evidence type="ECO:0000313" key="8">
    <source>
        <dbReference type="WBParaSite" id="SMTH1_24800.1"/>
    </source>
</evidence>
<dbReference type="PANTHER" id="PTHR10270">
    <property type="entry name" value="SOX TRANSCRIPTION FACTOR"/>
    <property type="match status" value="1"/>
</dbReference>
<evidence type="ECO:0000256" key="3">
    <source>
        <dbReference type="ARBA" id="ARBA00023242"/>
    </source>
</evidence>
<name>A0AA85B3D9_9TREM</name>
<dbReference type="GO" id="GO:0030182">
    <property type="term" value="P:neuron differentiation"/>
    <property type="evidence" value="ECO:0007669"/>
    <property type="project" value="TreeGrafter"/>
</dbReference>
<feature type="DNA-binding region" description="HMG box" evidence="4">
    <location>
        <begin position="178"/>
        <end position="246"/>
    </location>
</feature>
<evidence type="ECO:0000259" key="6">
    <source>
        <dbReference type="PROSITE" id="PS50118"/>
    </source>
</evidence>
<dbReference type="GO" id="GO:0000122">
    <property type="term" value="P:negative regulation of transcription by RNA polymerase II"/>
    <property type="evidence" value="ECO:0007669"/>
    <property type="project" value="TreeGrafter"/>
</dbReference>
<evidence type="ECO:0000256" key="1">
    <source>
        <dbReference type="ARBA" id="ARBA00004123"/>
    </source>
</evidence>
<dbReference type="Gene3D" id="1.10.30.10">
    <property type="entry name" value="High mobility group box domain"/>
    <property type="match status" value="1"/>
</dbReference>
<feature type="domain" description="HMG box" evidence="6">
    <location>
        <begin position="178"/>
        <end position="246"/>
    </location>
</feature>
<dbReference type="CDD" id="cd01388">
    <property type="entry name" value="HMG-box_SoxB"/>
    <property type="match status" value="1"/>
</dbReference>
<dbReference type="Proteomes" id="UP000050791">
    <property type="component" value="Unassembled WGS sequence"/>
</dbReference>
<dbReference type="WBParaSite" id="SMTH1_24800.1">
    <property type="protein sequence ID" value="SMTH1_24800.1"/>
    <property type="gene ID" value="SMTH1_24800"/>
</dbReference>
<dbReference type="PROSITE" id="PS50118">
    <property type="entry name" value="HMG_BOX_2"/>
    <property type="match status" value="1"/>
</dbReference>
<dbReference type="GO" id="GO:0001228">
    <property type="term" value="F:DNA-binding transcription activator activity, RNA polymerase II-specific"/>
    <property type="evidence" value="ECO:0007669"/>
    <property type="project" value="TreeGrafter"/>
</dbReference>
<organism evidence="7 8">
    <name type="scientific">Schistosoma mattheei</name>
    <dbReference type="NCBI Taxonomy" id="31246"/>
    <lineage>
        <taxon>Eukaryota</taxon>
        <taxon>Metazoa</taxon>
        <taxon>Spiralia</taxon>
        <taxon>Lophotrochozoa</taxon>
        <taxon>Platyhelminthes</taxon>
        <taxon>Trematoda</taxon>
        <taxon>Digenea</taxon>
        <taxon>Strigeidida</taxon>
        <taxon>Schistosomatoidea</taxon>
        <taxon>Schistosomatidae</taxon>
        <taxon>Schistosoma</taxon>
    </lineage>
</organism>
<evidence type="ECO:0000256" key="4">
    <source>
        <dbReference type="PROSITE-ProRule" id="PRU00267"/>
    </source>
</evidence>
<dbReference type="SUPFAM" id="SSF47095">
    <property type="entry name" value="HMG-box"/>
    <property type="match status" value="1"/>
</dbReference>
<dbReference type="GO" id="GO:0005634">
    <property type="term" value="C:nucleus"/>
    <property type="evidence" value="ECO:0007669"/>
    <property type="project" value="UniProtKB-SubCell"/>
</dbReference>
<keyword evidence="3 4" id="KW-0539">Nucleus</keyword>
<dbReference type="SMART" id="SM00398">
    <property type="entry name" value="HMG"/>
    <property type="match status" value="1"/>
</dbReference>
<reference evidence="8" key="1">
    <citation type="submission" date="2023-11" db="UniProtKB">
        <authorList>
            <consortium name="WormBaseParasite"/>
        </authorList>
    </citation>
    <scope>IDENTIFICATION</scope>
</reference>
<accession>A0AA85B3D9</accession>
<dbReference type="GO" id="GO:0007420">
    <property type="term" value="P:brain development"/>
    <property type="evidence" value="ECO:0007669"/>
    <property type="project" value="TreeGrafter"/>
</dbReference>
<feature type="region of interest" description="Disordered" evidence="5">
    <location>
        <begin position="256"/>
        <end position="275"/>
    </location>
</feature>
<dbReference type="PANTHER" id="PTHR10270:SF324">
    <property type="entry name" value="SOX DOMAIN-CONTAINING PROTEIN DICHAETE-RELATED"/>
    <property type="match status" value="1"/>
</dbReference>
<proteinExistence type="predicted"/>
<dbReference type="FunFam" id="1.10.30.10:FF:000002">
    <property type="entry name" value="transcription factor Sox-2"/>
    <property type="match status" value="1"/>
</dbReference>
<evidence type="ECO:0000256" key="5">
    <source>
        <dbReference type="SAM" id="MobiDB-lite"/>
    </source>
</evidence>
<sequence>MNRMNTTTTNTTTTNPFIWNQLMHYITNHKQQQTINNDHMDTNILNHSYYPSMNSIGIISKDSLSSIDYDYVNNKEQMNTATMMTMIMNSELMMSMSNTKQNTVNNNNHNNNNNQLLTSLASLPITTNTTSSSLSPTTSVYHHRQYYHQTSPSSSPLSPLPSLHHQHRYHHNHNHLHVKRPMNAFMVWSRGQRRKMAQANPKMHNSEISKRLGIEWKLLTDNEKRPFIDEAKRLRMNHMKAYPDYKYRPRRKLKHSRKQEKFTQSQPSLLLPPLPPPPPIQDMTYQLYGTTHGLSHYSLLNGSLINQSLLPSFPICDDQKTIHLLNNLSSIFTDQHIEHAADGLNTFKSIESNSCMTISKPTNVMDTNHGNYSYNCEQQQQHHHHHRQHHHQQQQQLILNKTNSLELNKPTFMLSRLLDKISNNIENNDSIREVMTTSTSTMNNTINTLI</sequence>
<dbReference type="AlphaFoldDB" id="A0AA85B3D9"/>
<dbReference type="GO" id="GO:0000978">
    <property type="term" value="F:RNA polymerase II cis-regulatory region sequence-specific DNA binding"/>
    <property type="evidence" value="ECO:0007669"/>
    <property type="project" value="TreeGrafter"/>
</dbReference>
<evidence type="ECO:0000256" key="2">
    <source>
        <dbReference type="ARBA" id="ARBA00023125"/>
    </source>
</evidence>
<protein>
    <recommendedName>
        <fullName evidence="6">HMG box domain-containing protein</fullName>
    </recommendedName>
</protein>
<comment type="subcellular location">
    <subcellularLocation>
        <location evidence="1">Nucleus</location>
    </subcellularLocation>
</comment>
<keyword evidence="2 4" id="KW-0238">DNA-binding</keyword>
<dbReference type="InterPro" id="IPR036910">
    <property type="entry name" value="HMG_box_dom_sf"/>
</dbReference>
<dbReference type="InterPro" id="IPR050140">
    <property type="entry name" value="SRY-related_HMG-box_TF-like"/>
</dbReference>
<dbReference type="InterPro" id="IPR009071">
    <property type="entry name" value="HMG_box_dom"/>
</dbReference>